<dbReference type="PANTHER" id="PTHR41252">
    <property type="entry name" value="BLR2505 PROTEIN"/>
    <property type="match status" value="1"/>
</dbReference>
<sequence length="135" mass="14408">MANSHARDNVETAANLYESFAEGDLDAATAGWDADVELREPEGIVGGGTFRGRDEIVENLFAGLANDWTNVSVVPERFVDGGDTVVALITWSGTSSETGTSVEFRGAHVFDFEDGKIVLWTSYADTALFNAAAGR</sequence>
<protein>
    <recommendedName>
        <fullName evidence="1">SnoaL-like domain-containing protein</fullName>
    </recommendedName>
</protein>
<dbReference type="Proteomes" id="UP000011513">
    <property type="component" value="Unassembled WGS sequence"/>
</dbReference>
<dbReference type="Pfam" id="PF12680">
    <property type="entry name" value="SnoaL_2"/>
    <property type="match status" value="1"/>
</dbReference>
<dbReference type="OrthoDB" id="183337at2157"/>
<dbReference type="Gene3D" id="3.10.450.50">
    <property type="match status" value="1"/>
</dbReference>
<evidence type="ECO:0000313" key="2">
    <source>
        <dbReference type="EMBL" id="ELZ31595.1"/>
    </source>
</evidence>
<accession>M0D7X9</accession>
<dbReference type="InterPro" id="IPR032710">
    <property type="entry name" value="NTF2-like_dom_sf"/>
</dbReference>
<organism evidence="2 3">
    <name type="scientific">Halogeometricum pallidum JCM 14848</name>
    <dbReference type="NCBI Taxonomy" id="1227487"/>
    <lineage>
        <taxon>Archaea</taxon>
        <taxon>Methanobacteriati</taxon>
        <taxon>Methanobacteriota</taxon>
        <taxon>Stenosarchaea group</taxon>
        <taxon>Halobacteria</taxon>
        <taxon>Halobacteriales</taxon>
        <taxon>Haloferacaceae</taxon>
        <taxon>Halogeometricum</taxon>
    </lineage>
</organism>
<feature type="domain" description="SnoaL-like" evidence="1">
    <location>
        <begin position="15"/>
        <end position="119"/>
    </location>
</feature>
<keyword evidence="3" id="KW-1185">Reference proteome</keyword>
<gene>
    <name evidence="2" type="ORF">C474_08302</name>
</gene>
<name>M0D7X9_HALPD</name>
<dbReference type="eggNOG" id="arCOG06513">
    <property type="taxonomic scope" value="Archaea"/>
</dbReference>
<dbReference type="SUPFAM" id="SSF54427">
    <property type="entry name" value="NTF2-like"/>
    <property type="match status" value="1"/>
</dbReference>
<dbReference type="RefSeq" id="WP_008385744.1">
    <property type="nucleotide sequence ID" value="NZ_AOIV01000020.1"/>
</dbReference>
<comment type="caution">
    <text evidence="2">The sequence shown here is derived from an EMBL/GenBank/DDBJ whole genome shotgun (WGS) entry which is preliminary data.</text>
</comment>
<dbReference type="InterPro" id="IPR037401">
    <property type="entry name" value="SnoaL-like"/>
</dbReference>
<proteinExistence type="predicted"/>
<dbReference type="AlphaFoldDB" id="M0D7X9"/>
<reference evidence="2 3" key="1">
    <citation type="journal article" date="2014" name="PLoS Genet.">
        <title>Phylogenetically driven sequencing of extremely halophilic archaea reveals strategies for static and dynamic osmo-response.</title>
        <authorList>
            <person name="Becker E.A."/>
            <person name="Seitzer P.M."/>
            <person name="Tritt A."/>
            <person name="Larsen D."/>
            <person name="Krusor M."/>
            <person name="Yao A.I."/>
            <person name="Wu D."/>
            <person name="Madern D."/>
            <person name="Eisen J.A."/>
            <person name="Darling A.E."/>
            <person name="Facciotti M.T."/>
        </authorList>
    </citation>
    <scope>NUCLEOTIDE SEQUENCE [LARGE SCALE GENOMIC DNA]</scope>
    <source>
        <strain evidence="2 3">JCM 14848</strain>
    </source>
</reference>
<dbReference type="EMBL" id="AOIV01000020">
    <property type="protein sequence ID" value="ELZ31595.1"/>
    <property type="molecule type" value="Genomic_DNA"/>
</dbReference>
<evidence type="ECO:0000259" key="1">
    <source>
        <dbReference type="Pfam" id="PF12680"/>
    </source>
</evidence>
<dbReference type="InParanoid" id="M0D7X9"/>
<dbReference type="PANTHER" id="PTHR41252:SF1">
    <property type="entry name" value="BLR2505 PROTEIN"/>
    <property type="match status" value="1"/>
</dbReference>
<evidence type="ECO:0000313" key="3">
    <source>
        <dbReference type="Proteomes" id="UP000011513"/>
    </source>
</evidence>